<dbReference type="Proteomes" id="UP000749311">
    <property type="component" value="Unassembled WGS sequence"/>
</dbReference>
<dbReference type="InterPro" id="IPR001123">
    <property type="entry name" value="LeuE-type"/>
</dbReference>
<feature type="transmembrane region" description="Helical" evidence="6">
    <location>
        <begin position="6"/>
        <end position="30"/>
    </location>
</feature>
<protein>
    <submittedName>
        <fullName evidence="7">Threonine/homoserine/homoserine lactone efflux protein</fullName>
    </submittedName>
</protein>
<keyword evidence="8" id="KW-1185">Reference proteome</keyword>
<evidence type="ECO:0000256" key="4">
    <source>
        <dbReference type="ARBA" id="ARBA00022989"/>
    </source>
</evidence>
<comment type="subcellular location">
    <subcellularLocation>
        <location evidence="1">Cell membrane</location>
        <topology evidence="1">Multi-pass membrane protein</topology>
    </subcellularLocation>
</comment>
<feature type="transmembrane region" description="Helical" evidence="6">
    <location>
        <begin position="73"/>
        <end position="91"/>
    </location>
</feature>
<feature type="transmembrane region" description="Helical" evidence="6">
    <location>
        <begin position="112"/>
        <end position="138"/>
    </location>
</feature>
<feature type="transmembrane region" description="Helical" evidence="6">
    <location>
        <begin position="150"/>
        <end position="172"/>
    </location>
</feature>
<evidence type="ECO:0000256" key="6">
    <source>
        <dbReference type="SAM" id="Phobius"/>
    </source>
</evidence>
<comment type="caution">
    <text evidence="7">The sequence shown here is derived from an EMBL/GenBank/DDBJ whole genome shotgun (WGS) entry which is preliminary data.</text>
</comment>
<gene>
    <name evidence="7" type="ORF">FB473_000110</name>
</gene>
<accession>A0ABX0SBR8</accession>
<keyword evidence="2" id="KW-1003">Cell membrane</keyword>
<reference evidence="7 8" key="1">
    <citation type="submission" date="2020-02" db="EMBL/GenBank/DDBJ databases">
        <title>Sequencing the genomes of 1000 actinobacteria strains.</title>
        <authorList>
            <person name="Klenk H.-P."/>
        </authorList>
    </citation>
    <scope>NUCLEOTIDE SEQUENCE [LARGE SCALE GENOMIC DNA]</scope>
    <source>
        <strain evidence="7 8">DSM 19609</strain>
    </source>
</reference>
<evidence type="ECO:0000256" key="1">
    <source>
        <dbReference type="ARBA" id="ARBA00004651"/>
    </source>
</evidence>
<evidence type="ECO:0000313" key="8">
    <source>
        <dbReference type="Proteomes" id="UP000749311"/>
    </source>
</evidence>
<keyword evidence="5 6" id="KW-0472">Membrane</keyword>
<evidence type="ECO:0000256" key="2">
    <source>
        <dbReference type="ARBA" id="ARBA00022475"/>
    </source>
</evidence>
<sequence length="204" mass="20359">MGEAAIAGLIAGYAIAIPVGAIATLIIVAAAQHGWRVGVAAGLGAATADGLYAAVAITVGASLSPLIEAVANPLRWVAAGVLVLLGVSMIVQARRESEGVPGAPQRSPVRSYAAVLGMTIVNPATVIYFAALVAGSAYTVLDDTANRALFVVGAFIASASWQTTLALGGAVLGRYLTSPRGRRWTAVAGGSVVILLAVRTALGA</sequence>
<name>A0ABX0SBR8_9ACTN</name>
<dbReference type="RefSeq" id="WP_167163854.1">
    <property type="nucleotide sequence ID" value="NZ_BAAAOO010000012.1"/>
</dbReference>
<dbReference type="PANTHER" id="PTHR30086">
    <property type="entry name" value="ARGININE EXPORTER PROTEIN ARGO"/>
    <property type="match status" value="1"/>
</dbReference>
<proteinExistence type="predicted"/>
<keyword evidence="3 6" id="KW-0812">Transmembrane</keyword>
<feature type="transmembrane region" description="Helical" evidence="6">
    <location>
        <begin position="184"/>
        <end position="202"/>
    </location>
</feature>
<dbReference type="Pfam" id="PF01810">
    <property type="entry name" value="LysE"/>
    <property type="match status" value="1"/>
</dbReference>
<dbReference type="EMBL" id="JAAMOZ010000001">
    <property type="protein sequence ID" value="NIH55465.1"/>
    <property type="molecule type" value="Genomic_DNA"/>
</dbReference>
<evidence type="ECO:0000256" key="3">
    <source>
        <dbReference type="ARBA" id="ARBA00022692"/>
    </source>
</evidence>
<evidence type="ECO:0000313" key="7">
    <source>
        <dbReference type="EMBL" id="NIH55465.1"/>
    </source>
</evidence>
<evidence type="ECO:0000256" key="5">
    <source>
        <dbReference type="ARBA" id="ARBA00023136"/>
    </source>
</evidence>
<feature type="transmembrane region" description="Helical" evidence="6">
    <location>
        <begin position="37"/>
        <end position="61"/>
    </location>
</feature>
<dbReference type="PANTHER" id="PTHR30086:SF20">
    <property type="entry name" value="ARGININE EXPORTER PROTEIN ARGO-RELATED"/>
    <property type="match status" value="1"/>
</dbReference>
<organism evidence="7 8">
    <name type="scientific">Brooklawnia cerclae</name>
    <dbReference type="NCBI Taxonomy" id="349934"/>
    <lineage>
        <taxon>Bacteria</taxon>
        <taxon>Bacillati</taxon>
        <taxon>Actinomycetota</taxon>
        <taxon>Actinomycetes</taxon>
        <taxon>Propionibacteriales</taxon>
        <taxon>Propionibacteriaceae</taxon>
        <taxon>Brooklawnia</taxon>
    </lineage>
</organism>
<keyword evidence="4 6" id="KW-1133">Transmembrane helix</keyword>